<feature type="region of interest" description="Disordered" evidence="1">
    <location>
        <begin position="164"/>
        <end position="184"/>
    </location>
</feature>
<reference evidence="2 3" key="1">
    <citation type="submission" date="2019-03" db="EMBL/GenBank/DDBJ databases">
        <title>Single cell metagenomics reveals metabolic interactions within the superorganism composed of flagellate Streblomastix strix and complex community of Bacteroidetes bacteria on its surface.</title>
        <authorList>
            <person name="Treitli S.C."/>
            <person name="Kolisko M."/>
            <person name="Husnik F."/>
            <person name="Keeling P."/>
            <person name="Hampl V."/>
        </authorList>
    </citation>
    <scope>NUCLEOTIDE SEQUENCE [LARGE SCALE GENOMIC DNA]</scope>
    <source>
        <strain evidence="2">ST1C</strain>
    </source>
</reference>
<organism evidence="2 3">
    <name type="scientific">Streblomastix strix</name>
    <dbReference type="NCBI Taxonomy" id="222440"/>
    <lineage>
        <taxon>Eukaryota</taxon>
        <taxon>Metamonada</taxon>
        <taxon>Preaxostyla</taxon>
        <taxon>Oxymonadida</taxon>
        <taxon>Streblomastigidae</taxon>
        <taxon>Streblomastix</taxon>
    </lineage>
</organism>
<accession>A0A5J4VJL5</accession>
<protein>
    <submittedName>
        <fullName evidence="2">Uncharacterized protein</fullName>
    </submittedName>
</protein>
<dbReference type="Proteomes" id="UP000324800">
    <property type="component" value="Unassembled WGS sequence"/>
</dbReference>
<proteinExistence type="predicted"/>
<dbReference type="AlphaFoldDB" id="A0A5J4VJL5"/>
<evidence type="ECO:0000256" key="1">
    <source>
        <dbReference type="SAM" id="MobiDB-lite"/>
    </source>
</evidence>
<name>A0A5J4VJL5_9EUKA</name>
<evidence type="ECO:0000313" key="3">
    <source>
        <dbReference type="Proteomes" id="UP000324800"/>
    </source>
</evidence>
<comment type="caution">
    <text evidence="2">The sequence shown here is derived from an EMBL/GenBank/DDBJ whole genome shotgun (WGS) entry which is preliminary data.</text>
</comment>
<dbReference type="EMBL" id="SNRW01006610">
    <property type="protein sequence ID" value="KAA6382751.1"/>
    <property type="molecule type" value="Genomic_DNA"/>
</dbReference>
<evidence type="ECO:0000313" key="2">
    <source>
        <dbReference type="EMBL" id="KAA6382751.1"/>
    </source>
</evidence>
<gene>
    <name evidence="2" type="ORF">EZS28_021719</name>
</gene>
<sequence length="184" mass="20531">MQYACIFNSPNKKEVIYYASFIFSVPNIDALKSAGKFALCLTTDLQYNEAPSQLTKGKPLKANQLNDADVKVIGMDRAGIRFQQNGSIIHNQRSCLTSIGHQIAWPPENMHVAAEIDLRSEQQSIRFYLNGVDQLARIVMLPRGASFQFAVRASEKGTVVHVSSFGTTENPAPQPGHRYEDTEW</sequence>